<sequence>MEQTAVNAVSLDDNVKNDQVAHGYLHILRGLDILEEEVKLLSPEEAAKILTEYEQKCSESKKMNSLSKVLDGLRDETSGGGIIPDQPSLDIQHVAFTTMSFLASLSMCLPHYILAQEITVIVHLLLHRDCSQAIRAITVRILSSQSSLDHANFENLSRRWAGCSGTVGALCTKHLFLDDPRQKIPHLHNRIKAGKTLPLGKLFITECKKDVNTAGGD</sequence>
<gene>
    <name evidence="1" type="ORF">DFH07DRAFT_935547</name>
</gene>
<dbReference type="AlphaFoldDB" id="A0AAD7KDA7"/>
<name>A0AAD7KDA7_9AGAR</name>
<reference evidence="1" key="1">
    <citation type="submission" date="2023-03" db="EMBL/GenBank/DDBJ databases">
        <title>Massive genome expansion in bonnet fungi (Mycena s.s.) driven by repeated elements and novel gene families across ecological guilds.</title>
        <authorList>
            <consortium name="Lawrence Berkeley National Laboratory"/>
            <person name="Harder C.B."/>
            <person name="Miyauchi S."/>
            <person name="Viragh M."/>
            <person name="Kuo A."/>
            <person name="Thoen E."/>
            <person name="Andreopoulos B."/>
            <person name="Lu D."/>
            <person name="Skrede I."/>
            <person name="Drula E."/>
            <person name="Henrissat B."/>
            <person name="Morin E."/>
            <person name="Kohler A."/>
            <person name="Barry K."/>
            <person name="LaButti K."/>
            <person name="Morin E."/>
            <person name="Salamov A."/>
            <person name="Lipzen A."/>
            <person name="Mereny Z."/>
            <person name="Hegedus B."/>
            <person name="Baldrian P."/>
            <person name="Stursova M."/>
            <person name="Weitz H."/>
            <person name="Taylor A."/>
            <person name="Grigoriev I.V."/>
            <person name="Nagy L.G."/>
            <person name="Martin F."/>
            <person name="Kauserud H."/>
        </authorList>
    </citation>
    <scope>NUCLEOTIDE SEQUENCE</scope>
    <source>
        <strain evidence="1">CBHHK188m</strain>
    </source>
</reference>
<dbReference type="EMBL" id="JARJLG010000003">
    <property type="protein sequence ID" value="KAJ7782421.1"/>
    <property type="molecule type" value="Genomic_DNA"/>
</dbReference>
<protein>
    <submittedName>
        <fullName evidence="1">Uncharacterized protein</fullName>
    </submittedName>
</protein>
<evidence type="ECO:0000313" key="1">
    <source>
        <dbReference type="EMBL" id="KAJ7782421.1"/>
    </source>
</evidence>
<accession>A0AAD7KDA7</accession>
<keyword evidence="2" id="KW-1185">Reference proteome</keyword>
<proteinExistence type="predicted"/>
<organism evidence="1 2">
    <name type="scientific">Mycena maculata</name>
    <dbReference type="NCBI Taxonomy" id="230809"/>
    <lineage>
        <taxon>Eukaryota</taxon>
        <taxon>Fungi</taxon>
        <taxon>Dikarya</taxon>
        <taxon>Basidiomycota</taxon>
        <taxon>Agaricomycotina</taxon>
        <taxon>Agaricomycetes</taxon>
        <taxon>Agaricomycetidae</taxon>
        <taxon>Agaricales</taxon>
        <taxon>Marasmiineae</taxon>
        <taxon>Mycenaceae</taxon>
        <taxon>Mycena</taxon>
    </lineage>
</organism>
<comment type="caution">
    <text evidence="1">The sequence shown here is derived from an EMBL/GenBank/DDBJ whole genome shotgun (WGS) entry which is preliminary data.</text>
</comment>
<dbReference type="Proteomes" id="UP001215280">
    <property type="component" value="Unassembled WGS sequence"/>
</dbReference>
<evidence type="ECO:0000313" key="2">
    <source>
        <dbReference type="Proteomes" id="UP001215280"/>
    </source>
</evidence>